<proteinExistence type="inferred from homology"/>
<dbReference type="Gene3D" id="3.30.450.40">
    <property type="match status" value="1"/>
</dbReference>
<dbReference type="PANTHER" id="PTHR21021">
    <property type="entry name" value="GAF/PUTATIVE CYTOSKELETAL PROTEIN"/>
    <property type="match status" value="1"/>
</dbReference>
<dbReference type="OrthoDB" id="15735at2759"/>
<reference evidence="3" key="1">
    <citation type="submission" date="2019-03" db="EMBL/GenBank/DDBJ databases">
        <title>Long read genome sequence of the mycoparasitic Pythium oligandrum ATCC 38472 isolated from sugarbeet rhizosphere.</title>
        <authorList>
            <person name="Gaulin E."/>
        </authorList>
    </citation>
    <scope>NUCLEOTIDE SEQUENCE</scope>
    <source>
        <strain evidence="3">ATCC 38472_TT</strain>
    </source>
</reference>
<dbReference type="Pfam" id="PF13185">
    <property type="entry name" value="GAF_2"/>
    <property type="match status" value="1"/>
</dbReference>
<organism evidence="3 4">
    <name type="scientific">Pythium oligandrum</name>
    <name type="common">Mycoparasitic fungus</name>
    <dbReference type="NCBI Taxonomy" id="41045"/>
    <lineage>
        <taxon>Eukaryota</taxon>
        <taxon>Sar</taxon>
        <taxon>Stramenopiles</taxon>
        <taxon>Oomycota</taxon>
        <taxon>Peronosporomycetes</taxon>
        <taxon>Pythiales</taxon>
        <taxon>Pythiaceae</taxon>
        <taxon>Pythium</taxon>
    </lineage>
</organism>
<evidence type="ECO:0000259" key="2">
    <source>
        <dbReference type="SMART" id="SM00065"/>
    </source>
</evidence>
<dbReference type="PROSITE" id="PS01320">
    <property type="entry name" value="UPF0067"/>
    <property type="match status" value="1"/>
</dbReference>
<dbReference type="SMART" id="SM00065">
    <property type="entry name" value="GAF"/>
    <property type="match status" value="1"/>
</dbReference>
<comment type="similarity">
    <text evidence="1">Belongs to the free Met sulfoxide reductase family.</text>
</comment>
<protein>
    <recommendedName>
        <fullName evidence="2">GAF domain-containing protein</fullName>
    </recommendedName>
</protein>
<dbReference type="AlphaFoldDB" id="A0A8K1C9I9"/>
<dbReference type="EMBL" id="SPLM01000111">
    <property type="protein sequence ID" value="TMW58658.1"/>
    <property type="molecule type" value="Genomic_DNA"/>
</dbReference>
<dbReference type="GO" id="GO:0005829">
    <property type="term" value="C:cytosol"/>
    <property type="evidence" value="ECO:0007669"/>
    <property type="project" value="TreeGrafter"/>
</dbReference>
<dbReference type="InterPro" id="IPR029016">
    <property type="entry name" value="GAF-like_dom_sf"/>
</dbReference>
<dbReference type="Proteomes" id="UP000794436">
    <property type="component" value="Unassembled WGS sequence"/>
</dbReference>
<dbReference type="GO" id="GO:0033745">
    <property type="term" value="F:L-methionine-(R)-S-oxide reductase activity"/>
    <property type="evidence" value="ECO:0007669"/>
    <property type="project" value="TreeGrafter"/>
</dbReference>
<dbReference type="SUPFAM" id="SSF55781">
    <property type="entry name" value="GAF domain-like"/>
    <property type="match status" value="1"/>
</dbReference>
<dbReference type="InterPro" id="IPR003018">
    <property type="entry name" value="GAF"/>
</dbReference>
<evidence type="ECO:0000313" key="4">
    <source>
        <dbReference type="Proteomes" id="UP000794436"/>
    </source>
</evidence>
<gene>
    <name evidence="3" type="ORF">Poli38472_010217</name>
</gene>
<dbReference type="FunFam" id="3.30.450.40:FF:000008">
    <property type="entry name" value="GAF domain-containing proteins"/>
    <property type="match status" value="1"/>
</dbReference>
<accession>A0A8K1C9I9</accession>
<name>A0A8K1C9I9_PYTOL</name>
<evidence type="ECO:0000256" key="1">
    <source>
        <dbReference type="ARBA" id="ARBA00038454"/>
    </source>
</evidence>
<evidence type="ECO:0000313" key="3">
    <source>
        <dbReference type="EMBL" id="TMW58658.1"/>
    </source>
</evidence>
<comment type="caution">
    <text evidence="3">The sequence shown here is derived from an EMBL/GenBank/DDBJ whole genome shotgun (WGS) entry which is preliminary data.</text>
</comment>
<sequence>MADFAQVVALFASVEEPQRVENVVLEEKTKPVVVLLYRKDREYKTKPFLNALAFLFRERSDLALYQSIVKDAEPSLTVYKNGEKTVSVNPKSGSAKDQILALIEQIGYSPDCPDEASLPRYFNPVDYKEVFADIEAYTTSQRDYVSNTANVSAIIWHAFQEAKRPINWAGFYFTRPLAKPKEDETHILILGPFQGKKACHTIHFDAGVCGAAARTKTVQRIADVHHFEGHIACDSASESEIVVPVFNDQGEVIAVLDIDCPEKAGFTKEDERQLVEVCKIVAAGSDWHNMSLPFHA</sequence>
<dbReference type="InterPro" id="IPR000614">
    <property type="entry name" value="FRMsr_CS"/>
</dbReference>
<feature type="domain" description="GAF" evidence="2">
    <location>
        <begin position="133"/>
        <end position="295"/>
    </location>
</feature>
<dbReference type="InterPro" id="IPR051330">
    <property type="entry name" value="Phosphatase_reg/MetRdx"/>
</dbReference>
<keyword evidence="4" id="KW-1185">Reference proteome</keyword>
<dbReference type="PANTHER" id="PTHR21021:SF15">
    <property type="entry name" value="FREE METHIONINE-R-SULFOXIDE REDUCTASE"/>
    <property type="match status" value="1"/>
</dbReference>